<dbReference type="PANTHER" id="PTHR20661">
    <property type="entry name" value="PHOSPHATIDYLINOSITOL-GLYCAN BIOSYNTHESIS CLASS W PROTEIN"/>
    <property type="match status" value="1"/>
</dbReference>
<keyword evidence="8" id="KW-0012">Acyltransferase</keyword>
<comment type="similarity">
    <text evidence="3 8">Belongs to the PIGW family.</text>
</comment>
<evidence type="ECO:0000256" key="9">
    <source>
        <dbReference type="SAM" id="MobiDB-lite"/>
    </source>
</evidence>
<dbReference type="OrthoDB" id="15270at2759"/>
<evidence type="ECO:0000313" key="11">
    <source>
        <dbReference type="Proteomes" id="UP000736335"/>
    </source>
</evidence>
<feature type="transmembrane region" description="Helical" evidence="8">
    <location>
        <begin position="503"/>
        <end position="521"/>
    </location>
</feature>
<keyword evidence="11" id="KW-1185">Reference proteome</keyword>
<gene>
    <name evidence="10" type="ORF">BJ322DRAFT_1079015</name>
</gene>
<feature type="transmembrane region" description="Helical" evidence="8">
    <location>
        <begin position="211"/>
        <end position="229"/>
    </location>
</feature>
<feature type="transmembrane region" description="Helical" evidence="8">
    <location>
        <begin position="373"/>
        <end position="393"/>
    </location>
</feature>
<keyword evidence="4 8" id="KW-0337">GPI-anchor biosynthesis</keyword>
<keyword evidence="6 8" id="KW-1133">Transmembrane helix</keyword>
<accession>A0A9P6H7Q2</accession>
<comment type="caution">
    <text evidence="8">Lacks conserved residue(s) required for the propagation of feature annotation.</text>
</comment>
<dbReference type="GO" id="GO:0032216">
    <property type="term" value="F:glucosaminyl-phosphatidylinositol O-acyltransferase activity"/>
    <property type="evidence" value="ECO:0007669"/>
    <property type="project" value="TreeGrafter"/>
</dbReference>
<evidence type="ECO:0000256" key="6">
    <source>
        <dbReference type="ARBA" id="ARBA00022989"/>
    </source>
</evidence>
<feature type="transmembrane region" description="Helical" evidence="8">
    <location>
        <begin position="20"/>
        <end position="38"/>
    </location>
</feature>
<evidence type="ECO:0000256" key="8">
    <source>
        <dbReference type="RuleBase" id="RU280819"/>
    </source>
</evidence>
<feature type="region of interest" description="Disordered" evidence="9">
    <location>
        <begin position="344"/>
        <end position="366"/>
    </location>
</feature>
<comment type="subcellular location">
    <subcellularLocation>
        <location evidence="8">Endoplasmic reticulum membrane</location>
        <topology evidence="8">Multi-pass membrane protein</topology>
    </subcellularLocation>
    <subcellularLocation>
        <location evidence="1">Membrane</location>
        <topology evidence="1">Multi-pass membrane protein</topology>
    </subcellularLocation>
</comment>
<dbReference type="GO" id="GO:0005789">
    <property type="term" value="C:endoplasmic reticulum membrane"/>
    <property type="evidence" value="ECO:0007669"/>
    <property type="project" value="UniProtKB-SubCell"/>
</dbReference>
<feature type="transmembrane region" description="Helical" evidence="8">
    <location>
        <begin position="405"/>
        <end position="428"/>
    </location>
</feature>
<comment type="pathway">
    <text evidence="2 8">Glycolipid biosynthesis; glycosylphosphatidylinositol-anchor biosynthesis.</text>
</comment>
<keyword evidence="7 8" id="KW-0472">Membrane</keyword>
<keyword evidence="8" id="KW-0808">Transferase</keyword>
<dbReference type="GO" id="GO:0072659">
    <property type="term" value="P:protein localization to plasma membrane"/>
    <property type="evidence" value="ECO:0007669"/>
    <property type="project" value="TreeGrafter"/>
</dbReference>
<evidence type="ECO:0000256" key="3">
    <source>
        <dbReference type="ARBA" id="ARBA00007559"/>
    </source>
</evidence>
<dbReference type="PIRSF" id="PIRSF017321">
    <property type="entry name" value="GWT1"/>
    <property type="match status" value="1"/>
</dbReference>
<feature type="compositionally biased region" description="Polar residues" evidence="9">
    <location>
        <begin position="352"/>
        <end position="362"/>
    </location>
</feature>
<evidence type="ECO:0000256" key="5">
    <source>
        <dbReference type="ARBA" id="ARBA00022692"/>
    </source>
</evidence>
<dbReference type="Pfam" id="PF06423">
    <property type="entry name" value="GWT1"/>
    <property type="match status" value="1"/>
</dbReference>
<proteinExistence type="inferred from homology"/>
<sequence>MSDYKASKEAFVSGATGSSITHINMISAVALSSIALYSALRSRLPPSKSLVFPAEWLLLVAPLLLSMTLFANSPGMLSLVLIFPTALLLIVPRRESGTPLPSNLRTPSPNRAQYAPTSPHDQQSPIVQLPALTTYRAHMMLMTVLSILAVDFPVFPRSLAKCETYGVSLMDLGVGSFVFSQGIVSAAPITKSPDHLSSPLRPKIAKALRRSLPIWILGFLRLIAVKLSGYPEHESEYGTHWNFFFTMGTIPVIEVLLHPIIPFAPVSMIAIAIALFHQVALSVAGWREFVLFAPRSNLLRANKEGIVSLFGYLAIHLLGLSTGTMILPPSPSYFRRQQLERLDARSRRDSNARLTAPSSMGSQREDDKTATELAAYAILWWSFLGLSSFFASVAGVSRRLVNLPYILWVAAFNTSFILAYILLDLFFFPSPLSKSIYSPTSKLKVPKDRRKASTESQTQPVKDAPVLLHAINQNGLSVFLLANVSTGLVNLVFPTMYTNDVSAMVILSIYSIGVCLFAWITRDRRLWKF</sequence>
<reference evidence="10" key="2">
    <citation type="submission" date="2020-11" db="EMBL/GenBank/DDBJ databases">
        <authorList>
            <consortium name="DOE Joint Genome Institute"/>
            <person name="Kuo A."/>
            <person name="Miyauchi S."/>
            <person name="Kiss E."/>
            <person name="Drula E."/>
            <person name="Kohler A."/>
            <person name="Sanchez-Garcia M."/>
            <person name="Andreopoulos B."/>
            <person name="Barry K.W."/>
            <person name="Bonito G."/>
            <person name="Buee M."/>
            <person name="Carver A."/>
            <person name="Chen C."/>
            <person name="Cichocki N."/>
            <person name="Clum A."/>
            <person name="Culley D."/>
            <person name="Crous P.W."/>
            <person name="Fauchery L."/>
            <person name="Girlanda M."/>
            <person name="Hayes R."/>
            <person name="Keri Z."/>
            <person name="Labutti K."/>
            <person name="Lipzen A."/>
            <person name="Lombard V."/>
            <person name="Magnuson J."/>
            <person name="Maillard F."/>
            <person name="Morin E."/>
            <person name="Murat C."/>
            <person name="Nolan M."/>
            <person name="Ohm R."/>
            <person name="Pangilinan J."/>
            <person name="Pereira M."/>
            <person name="Perotto S."/>
            <person name="Peter M."/>
            <person name="Riley R."/>
            <person name="Sitrit Y."/>
            <person name="Stielow B."/>
            <person name="Szollosi G."/>
            <person name="Zifcakova L."/>
            <person name="Stursova M."/>
            <person name="Spatafora J.W."/>
            <person name="Tedersoo L."/>
            <person name="Vaario L.-M."/>
            <person name="Yamada A."/>
            <person name="Yan M."/>
            <person name="Wang P."/>
            <person name="Xu J."/>
            <person name="Bruns T."/>
            <person name="Baldrian P."/>
            <person name="Vilgalys R."/>
            <person name="Henrissat B."/>
            <person name="Grigoriev I.V."/>
            <person name="Hibbett D."/>
            <person name="Nagy L.G."/>
            <person name="Martin F.M."/>
        </authorList>
    </citation>
    <scope>NUCLEOTIDE SEQUENCE</scope>
    <source>
        <strain evidence="10">UH-Tt-Lm1</strain>
    </source>
</reference>
<evidence type="ECO:0000256" key="1">
    <source>
        <dbReference type="ARBA" id="ARBA00004141"/>
    </source>
</evidence>
<organism evidence="10 11">
    <name type="scientific">Thelephora terrestris</name>
    <dbReference type="NCBI Taxonomy" id="56493"/>
    <lineage>
        <taxon>Eukaryota</taxon>
        <taxon>Fungi</taxon>
        <taxon>Dikarya</taxon>
        <taxon>Basidiomycota</taxon>
        <taxon>Agaricomycotina</taxon>
        <taxon>Agaricomycetes</taxon>
        <taxon>Thelephorales</taxon>
        <taxon>Thelephoraceae</taxon>
        <taxon>Thelephora</taxon>
    </lineage>
</organism>
<feature type="transmembrane region" description="Helical" evidence="8">
    <location>
        <begin position="50"/>
        <end position="70"/>
    </location>
</feature>
<feature type="transmembrane region" description="Helical" evidence="8">
    <location>
        <begin position="76"/>
        <end position="92"/>
    </location>
</feature>
<evidence type="ECO:0000256" key="4">
    <source>
        <dbReference type="ARBA" id="ARBA00022502"/>
    </source>
</evidence>
<dbReference type="PANTHER" id="PTHR20661:SF0">
    <property type="entry name" value="PHOSPHATIDYLINOSITOL-GLYCAN BIOSYNTHESIS CLASS W PROTEIN"/>
    <property type="match status" value="1"/>
</dbReference>
<evidence type="ECO:0000313" key="10">
    <source>
        <dbReference type="EMBL" id="KAF9781098.1"/>
    </source>
</evidence>
<dbReference type="GO" id="GO:0006506">
    <property type="term" value="P:GPI anchor biosynthetic process"/>
    <property type="evidence" value="ECO:0007669"/>
    <property type="project" value="UniProtKB-KW"/>
</dbReference>
<feature type="region of interest" description="Disordered" evidence="9">
    <location>
        <begin position="99"/>
        <end position="123"/>
    </location>
</feature>
<dbReference type="InterPro" id="IPR009447">
    <property type="entry name" value="PIGW/GWT1"/>
</dbReference>
<comment type="function">
    <text evidence="8">A acetyltransferase, which acetylates the inositol ring of phosphatidylinositol during biosynthesis of GPI-anchor.</text>
</comment>
<reference evidence="10" key="1">
    <citation type="journal article" date="2020" name="Nat. Commun.">
        <title>Large-scale genome sequencing of mycorrhizal fungi provides insights into the early evolution of symbiotic traits.</title>
        <authorList>
            <person name="Miyauchi S."/>
            <person name="Kiss E."/>
            <person name="Kuo A."/>
            <person name="Drula E."/>
            <person name="Kohler A."/>
            <person name="Sanchez-Garcia M."/>
            <person name="Morin E."/>
            <person name="Andreopoulos B."/>
            <person name="Barry K.W."/>
            <person name="Bonito G."/>
            <person name="Buee M."/>
            <person name="Carver A."/>
            <person name="Chen C."/>
            <person name="Cichocki N."/>
            <person name="Clum A."/>
            <person name="Culley D."/>
            <person name="Crous P.W."/>
            <person name="Fauchery L."/>
            <person name="Girlanda M."/>
            <person name="Hayes R.D."/>
            <person name="Keri Z."/>
            <person name="LaButti K."/>
            <person name="Lipzen A."/>
            <person name="Lombard V."/>
            <person name="Magnuson J."/>
            <person name="Maillard F."/>
            <person name="Murat C."/>
            <person name="Nolan M."/>
            <person name="Ohm R.A."/>
            <person name="Pangilinan J."/>
            <person name="Pereira M.F."/>
            <person name="Perotto S."/>
            <person name="Peter M."/>
            <person name="Pfister S."/>
            <person name="Riley R."/>
            <person name="Sitrit Y."/>
            <person name="Stielow J.B."/>
            <person name="Szollosi G."/>
            <person name="Zifcakova L."/>
            <person name="Stursova M."/>
            <person name="Spatafora J.W."/>
            <person name="Tedersoo L."/>
            <person name="Vaario L.M."/>
            <person name="Yamada A."/>
            <person name="Yan M."/>
            <person name="Wang P."/>
            <person name="Xu J."/>
            <person name="Bruns T."/>
            <person name="Baldrian P."/>
            <person name="Vilgalys R."/>
            <person name="Dunand C."/>
            <person name="Henrissat B."/>
            <person name="Grigoriev I.V."/>
            <person name="Hibbett D."/>
            <person name="Nagy L.G."/>
            <person name="Martin F.M."/>
        </authorList>
    </citation>
    <scope>NUCLEOTIDE SEQUENCE</scope>
    <source>
        <strain evidence="10">UH-Tt-Lm1</strain>
    </source>
</reference>
<name>A0A9P6H7Q2_9AGAM</name>
<keyword evidence="8" id="KW-0256">Endoplasmic reticulum</keyword>
<evidence type="ECO:0000256" key="7">
    <source>
        <dbReference type="ARBA" id="ARBA00023136"/>
    </source>
</evidence>
<comment type="caution">
    <text evidence="10">The sequence shown here is derived from an EMBL/GenBank/DDBJ whole genome shotgun (WGS) entry which is preliminary data.</text>
</comment>
<evidence type="ECO:0000256" key="2">
    <source>
        <dbReference type="ARBA" id="ARBA00004687"/>
    </source>
</evidence>
<keyword evidence="5 8" id="KW-0812">Transmembrane</keyword>
<feature type="transmembrane region" description="Helical" evidence="8">
    <location>
        <begin position="306"/>
        <end position="327"/>
    </location>
</feature>
<dbReference type="AlphaFoldDB" id="A0A9P6H7Q2"/>
<dbReference type="EMBL" id="WIUZ02000014">
    <property type="protein sequence ID" value="KAF9781098.1"/>
    <property type="molecule type" value="Genomic_DNA"/>
</dbReference>
<dbReference type="Proteomes" id="UP000736335">
    <property type="component" value="Unassembled WGS sequence"/>
</dbReference>
<dbReference type="EC" id="2.3.-.-" evidence="8"/>
<protein>
    <recommendedName>
        <fullName evidence="8">GPI-anchored wall transfer protein</fullName>
        <ecNumber evidence="8">2.3.-.-</ecNumber>
    </recommendedName>
</protein>